<feature type="region of interest" description="Disordered" evidence="1">
    <location>
        <begin position="116"/>
        <end position="136"/>
    </location>
</feature>
<feature type="domain" description="Integrase catalytic" evidence="2">
    <location>
        <begin position="254"/>
        <end position="459"/>
    </location>
</feature>
<dbReference type="InterPro" id="IPR012337">
    <property type="entry name" value="RNaseH-like_sf"/>
</dbReference>
<dbReference type="PROSITE" id="PS50994">
    <property type="entry name" value="INTEGRASE"/>
    <property type="match status" value="1"/>
</dbReference>
<comment type="caution">
    <text evidence="3">The sequence shown here is derived from an EMBL/GenBank/DDBJ whole genome shotgun (WGS) entry which is preliminary data.</text>
</comment>
<dbReference type="InterPro" id="IPR015378">
    <property type="entry name" value="Transposase-like_Mu_C"/>
</dbReference>
<evidence type="ECO:0000259" key="2">
    <source>
        <dbReference type="PROSITE" id="PS50994"/>
    </source>
</evidence>
<evidence type="ECO:0000313" key="4">
    <source>
        <dbReference type="Proteomes" id="UP000784128"/>
    </source>
</evidence>
<proteinExistence type="predicted"/>
<evidence type="ECO:0000313" key="3">
    <source>
        <dbReference type="EMBL" id="MBT1070691.1"/>
    </source>
</evidence>
<keyword evidence="4" id="KW-1185">Reference proteome</keyword>
<feature type="compositionally biased region" description="Polar residues" evidence="1">
    <location>
        <begin position="126"/>
        <end position="136"/>
    </location>
</feature>
<dbReference type="InterPro" id="IPR036397">
    <property type="entry name" value="RNaseH_sf"/>
</dbReference>
<dbReference type="InterPro" id="IPR001584">
    <property type="entry name" value="Integrase_cat-core"/>
</dbReference>
<gene>
    <name evidence="3" type="ORF">KJB30_02740</name>
</gene>
<dbReference type="SUPFAM" id="SSF53098">
    <property type="entry name" value="Ribonuclease H-like"/>
    <property type="match status" value="1"/>
</dbReference>
<name>A0ABS5U4U8_9BACT</name>
<dbReference type="Pfam" id="PF09299">
    <property type="entry name" value="Mu-transpos_C"/>
    <property type="match status" value="1"/>
</dbReference>
<accession>A0ABS5U4U8</accession>
<sequence>MSQYSFIPGVRIRIYKAIHQLRRKLEGERWQLEKELDGELKIMTVEELLGLYREGNLQFVNFYQEGIDAEALEEKIKKNFGDYDIKLQQEARRRLGYIKALKDSSGTAATNALKKEAEKQKDSAPPSLSTVARWSTSLRTSHQDPCSLIPSFSSRGNKKARYPEEVAEIALTEIRRLYLNENKRYSINETLSAIQHMIALKNETLPVHLKLPVPQKKFVRNLIAAVDAYEIARARYGKRAADIRFREANLSGEIIMEPLERGEIDHTTLDLIVVDAETFLPLGRPVITVIIDRCTRDILGFHIGYDPASYVSVQKCLSHAIKPKDYVKKKYPDIVNDWPCWGLINLIVVDNAKEFHSRDFEAAMLNLLIEVRYCPVRQPWWKGSVERFLRTMNEGLIHKMPGTTFSDILEKGDYSSLKHAAVTQERLDELIHIWLCDVYHQTVHRSTLRTPAALWRMRIDASLQKLPMSTEMLDVNLGSIEQRTLFHYGISLNNLTYSSPMLQVLRRKYGQIEVQVKWDRSDLGYVHVLDEHAGEYLKVPCTWLSYASGLSLWLHKAIRKEALSDEGPESQAKLNAAKARIRAIFEESLSSKKLATRKTAARGRESFGNKSLATPVPDALPFIGSIEVGGPEDYEMVEIPNYKVRNAEA</sequence>
<organism evidence="3 4">
    <name type="scientific">Pelotalea chapellei</name>
    <dbReference type="NCBI Taxonomy" id="44671"/>
    <lineage>
        <taxon>Bacteria</taxon>
        <taxon>Pseudomonadati</taxon>
        <taxon>Thermodesulfobacteriota</taxon>
        <taxon>Desulfuromonadia</taxon>
        <taxon>Geobacterales</taxon>
        <taxon>Geobacteraceae</taxon>
        <taxon>Pelotalea</taxon>
    </lineage>
</organism>
<reference evidence="3 4" key="1">
    <citation type="submission" date="2021-05" db="EMBL/GenBank/DDBJ databases">
        <title>The draft genome of Geobacter chapellei DSM 13688.</title>
        <authorList>
            <person name="Xu Z."/>
            <person name="Masuda Y."/>
            <person name="Itoh H."/>
            <person name="Senoo K."/>
        </authorList>
    </citation>
    <scope>NUCLEOTIDE SEQUENCE [LARGE SCALE GENOMIC DNA]</scope>
    <source>
        <strain evidence="3 4">DSM 13688</strain>
    </source>
</reference>
<dbReference type="Proteomes" id="UP000784128">
    <property type="component" value="Unassembled WGS sequence"/>
</dbReference>
<protein>
    <submittedName>
        <fullName evidence="3">DDE-type integrase/transposase/recombinase</fullName>
    </submittedName>
</protein>
<dbReference type="EMBL" id="JAHDYS010000002">
    <property type="protein sequence ID" value="MBT1070691.1"/>
    <property type="molecule type" value="Genomic_DNA"/>
</dbReference>
<dbReference type="Gene3D" id="3.30.420.10">
    <property type="entry name" value="Ribonuclease H-like superfamily/Ribonuclease H"/>
    <property type="match status" value="1"/>
</dbReference>
<dbReference type="RefSeq" id="WP_214296404.1">
    <property type="nucleotide sequence ID" value="NZ_JAHDYS010000002.1"/>
</dbReference>
<evidence type="ECO:0000256" key="1">
    <source>
        <dbReference type="SAM" id="MobiDB-lite"/>
    </source>
</evidence>